<feature type="transmembrane region" description="Helical" evidence="1">
    <location>
        <begin position="112"/>
        <end position="137"/>
    </location>
</feature>
<keyword evidence="1" id="KW-0472">Membrane</keyword>
<evidence type="ECO:0000256" key="1">
    <source>
        <dbReference type="SAM" id="Phobius"/>
    </source>
</evidence>
<gene>
    <name evidence="2" type="ORF">SDC9_147042</name>
</gene>
<name>A0A645ECZ7_9ZZZZ</name>
<keyword evidence="1" id="KW-0812">Transmembrane</keyword>
<dbReference type="EMBL" id="VSSQ01045915">
    <property type="protein sequence ID" value="MPM99847.1"/>
    <property type="molecule type" value="Genomic_DNA"/>
</dbReference>
<comment type="caution">
    <text evidence="2">The sequence shown here is derived from an EMBL/GenBank/DDBJ whole genome shotgun (WGS) entry which is preliminary data.</text>
</comment>
<reference evidence="2" key="1">
    <citation type="submission" date="2019-08" db="EMBL/GenBank/DDBJ databases">
        <authorList>
            <person name="Kucharzyk K."/>
            <person name="Murdoch R.W."/>
            <person name="Higgins S."/>
            <person name="Loffler F."/>
        </authorList>
    </citation>
    <scope>NUCLEOTIDE SEQUENCE</scope>
</reference>
<keyword evidence="1" id="KW-1133">Transmembrane helix</keyword>
<sequence length="169" mass="18805">MRTGDILLHLDFLLHAIENLFQIQLHLHAKIGSPIDSPTALGTTEASKSTKSAKMATKDIAELREDILHRHASTAKTTRGSSSYAGMAELVVPCPFLFIAQHLVRLGRLFELFFSFFVTGIFIRVILNGFLPVSFLYLVGSSSFGYSQYFVKISLCCHFILPQLLLENG</sequence>
<accession>A0A645ECZ7</accession>
<organism evidence="2">
    <name type="scientific">bioreactor metagenome</name>
    <dbReference type="NCBI Taxonomy" id="1076179"/>
    <lineage>
        <taxon>unclassified sequences</taxon>
        <taxon>metagenomes</taxon>
        <taxon>ecological metagenomes</taxon>
    </lineage>
</organism>
<evidence type="ECO:0000313" key="2">
    <source>
        <dbReference type="EMBL" id="MPM99847.1"/>
    </source>
</evidence>
<dbReference type="AlphaFoldDB" id="A0A645ECZ7"/>
<protein>
    <submittedName>
        <fullName evidence="2">Uncharacterized protein</fullName>
    </submittedName>
</protein>
<proteinExistence type="predicted"/>